<dbReference type="Gene3D" id="3.30.40.10">
    <property type="entry name" value="Zinc/RING finger domain, C3HC4 (zinc finger)"/>
    <property type="match status" value="1"/>
</dbReference>
<reference evidence="7 8" key="1">
    <citation type="submission" date="2024-07" db="EMBL/GenBank/DDBJ databases">
        <title>Section-level genome sequencing and comparative genomics of Aspergillus sections Usti and Cavernicolus.</title>
        <authorList>
            <consortium name="Lawrence Berkeley National Laboratory"/>
            <person name="Nybo J.L."/>
            <person name="Vesth T.C."/>
            <person name="Theobald S."/>
            <person name="Frisvad J.C."/>
            <person name="Larsen T.O."/>
            <person name="Kjaerboelling I."/>
            <person name="Rothschild-Mancinelli K."/>
            <person name="Lyhne E.K."/>
            <person name="Kogle M.E."/>
            <person name="Barry K."/>
            <person name="Clum A."/>
            <person name="Na H."/>
            <person name="Ledsgaard L."/>
            <person name="Lin J."/>
            <person name="Lipzen A."/>
            <person name="Kuo A."/>
            <person name="Riley R."/>
            <person name="Mondo S."/>
            <person name="LaButti K."/>
            <person name="Haridas S."/>
            <person name="Pangalinan J."/>
            <person name="Salamov A.A."/>
            <person name="Simmons B.A."/>
            <person name="Magnuson J.K."/>
            <person name="Chen J."/>
            <person name="Drula E."/>
            <person name="Henrissat B."/>
            <person name="Wiebenga A."/>
            <person name="Lubbers R.J."/>
            <person name="Gomes A.C."/>
            <person name="Makela M.R."/>
            <person name="Stajich J."/>
            <person name="Grigoriev I.V."/>
            <person name="Mortensen U.H."/>
            <person name="De vries R.P."/>
            <person name="Baker S.E."/>
            <person name="Andersen M.R."/>
        </authorList>
    </citation>
    <scope>NUCLEOTIDE SEQUENCE [LARGE SCALE GENOMIC DNA]</scope>
    <source>
        <strain evidence="7 8">CBS 600.67</strain>
    </source>
</reference>
<evidence type="ECO:0000256" key="5">
    <source>
        <dbReference type="SAM" id="MobiDB-lite"/>
    </source>
</evidence>
<feature type="domain" description="PHD-type" evidence="6">
    <location>
        <begin position="44"/>
        <end position="91"/>
    </location>
</feature>
<name>A0ABR4HS48_9EURO</name>
<protein>
    <recommendedName>
        <fullName evidence="6">PHD-type domain-containing protein</fullName>
    </recommendedName>
</protein>
<dbReference type="Proteomes" id="UP001610335">
    <property type="component" value="Unassembled WGS sequence"/>
</dbReference>
<dbReference type="SMART" id="SM00249">
    <property type="entry name" value="PHD"/>
    <property type="match status" value="1"/>
</dbReference>
<evidence type="ECO:0000256" key="4">
    <source>
        <dbReference type="PROSITE-ProRule" id="PRU00146"/>
    </source>
</evidence>
<evidence type="ECO:0000256" key="3">
    <source>
        <dbReference type="ARBA" id="ARBA00022833"/>
    </source>
</evidence>
<keyword evidence="8" id="KW-1185">Reference proteome</keyword>
<evidence type="ECO:0000256" key="2">
    <source>
        <dbReference type="ARBA" id="ARBA00022771"/>
    </source>
</evidence>
<evidence type="ECO:0000313" key="7">
    <source>
        <dbReference type="EMBL" id="KAL2817964.1"/>
    </source>
</evidence>
<dbReference type="EMBL" id="JBFXLS010000087">
    <property type="protein sequence ID" value="KAL2817964.1"/>
    <property type="molecule type" value="Genomic_DNA"/>
</dbReference>
<dbReference type="InterPro" id="IPR013083">
    <property type="entry name" value="Znf_RING/FYVE/PHD"/>
</dbReference>
<gene>
    <name evidence="7" type="ORF">BDW59DRAFT_175287</name>
</gene>
<dbReference type="PANTHER" id="PTHR24102">
    <property type="entry name" value="PHD FINGER PROTEIN"/>
    <property type="match status" value="1"/>
</dbReference>
<keyword evidence="1" id="KW-0479">Metal-binding</keyword>
<feature type="region of interest" description="Disordered" evidence="5">
    <location>
        <begin position="242"/>
        <end position="267"/>
    </location>
</feature>
<feature type="region of interest" description="Disordered" evidence="5">
    <location>
        <begin position="96"/>
        <end position="151"/>
    </location>
</feature>
<keyword evidence="2 4" id="KW-0863">Zinc-finger</keyword>
<evidence type="ECO:0000313" key="8">
    <source>
        <dbReference type="Proteomes" id="UP001610335"/>
    </source>
</evidence>
<comment type="caution">
    <text evidence="7">The sequence shown here is derived from an EMBL/GenBank/DDBJ whole genome shotgun (WGS) entry which is preliminary data.</text>
</comment>
<dbReference type="PROSITE" id="PS01359">
    <property type="entry name" value="ZF_PHD_1"/>
    <property type="match status" value="1"/>
</dbReference>
<dbReference type="InterPro" id="IPR019786">
    <property type="entry name" value="Zinc_finger_PHD-type_CS"/>
</dbReference>
<accession>A0ABR4HS48</accession>
<organism evidence="7 8">
    <name type="scientific">Aspergillus cavernicola</name>
    <dbReference type="NCBI Taxonomy" id="176166"/>
    <lineage>
        <taxon>Eukaryota</taxon>
        <taxon>Fungi</taxon>
        <taxon>Dikarya</taxon>
        <taxon>Ascomycota</taxon>
        <taxon>Pezizomycotina</taxon>
        <taxon>Eurotiomycetes</taxon>
        <taxon>Eurotiomycetidae</taxon>
        <taxon>Eurotiales</taxon>
        <taxon>Aspergillaceae</taxon>
        <taxon>Aspergillus</taxon>
        <taxon>Aspergillus subgen. Nidulantes</taxon>
    </lineage>
</organism>
<dbReference type="PANTHER" id="PTHR24102:SF28">
    <property type="entry name" value="PHD-TYPE DOMAIN-CONTAINING PROTEIN"/>
    <property type="match status" value="1"/>
</dbReference>
<dbReference type="InterPro" id="IPR019787">
    <property type="entry name" value="Znf_PHD-finger"/>
</dbReference>
<evidence type="ECO:0000259" key="6">
    <source>
        <dbReference type="PROSITE" id="PS50016"/>
    </source>
</evidence>
<proteinExistence type="predicted"/>
<feature type="compositionally biased region" description="Polar residues" evidence="5">
    <location>
        <begin position="102"/>
        <end position="115"/>
    </location>
</feature>
<keyword evidence="3" id="KW-0862">Zinc</keyword>
<dbReference type="InterPro" id="IPR011011">
    <property type="entry name" value="Znf_FYVE_PHD"/>
</dbReference>
<dbReference type="InterPro" id="IPR001965">
    <property type="entry name" value="Znf_PHD"/>
</dbReference>
<dbReference type="PROSITE" id="PS50016">
    <property type="entry name" value="ZF_PHD_2"/>
    <property type="match status" value="1"/>
</dbReference>
<evidence type="ECO:0000256" key="1">
    <source>
        <dbReference type="ARBA" id="ARBA00022723"/>
    </source>
</evidence>
<dbReference type="SUPFAM" id="SSF57903">
    <property type="entry name" value="FYVE/PHD zinc finger"/>
    <property type="match status" value="1"/>
</dbReference>
<dbReference type="Pfam" id="PF00628">
    <property type="entry name" value="PHD"/>
    <property type="match status" value="1"/>
</dbReference>
<feature type="compositionally biased region" description="Polar residues" evidence="5">
    <location>
        <begin position="129"/>
        <end position="151"/>
    </location>
</feature>
<sequence length="278" mass="30434">MKAWRYPVPVLSSRDDGLYEPSALSHTTKRHIYDRWVASGKPHNFICSQCREPANLILCGTCCRSYHLSCLSPADLPKDPAHFYCPSCKTSNWDHSPPKFEPSTSSHVSGASTPTGRGGPARVIHPSRSLGTSPGSRLGLSQRTSNSMQSTNVASPTTEAAAMFSQPPEAFDPSMLTRAREFLLAHGGFSDSQEFSVDLLLKLGSMISELEFHRDQTQELVSENAHLRQDNANIRAYLDSNLSTGRPAANSGGDRSMIPRPSADTTGKSWDRILMDLI</sequence>